<accession>A0ABY2B958</accession>
<name>A0ABY2B958_9ACTN</name>
<dbReference type="Proteomes" id="UP000295818">
    <property type="component" value="Unassembled WGS sequence"/>
</dbReference>
<comment type="caution">
    <text evidence="2">The sequence shown here is derived from an EMBL/GenBank/DDBJ whole genome shotgun (WGS) entry which is preliminary data.</text>
</comment>
<protein>
    <recommendedName>
        <fullName evidence="1">YchJ-like middle NTF2-like domain-containing protein</fullName>
    </recommendedName>
</protein>
<organism evidence="2 3">
    <name type="scientific">Kribbella orskensis</name>
    <dbReference type="NCBI Taxonomy" id="2512216"/>
    <lineage>
        <taxon>Bacteria</taxon>
        <taxon>Bacillati</taxon>
        <taxon>Actinomycetota</taxon>
        <taxon>Actinomycetes</taxon>
        <taxon>Propionibacteriales</taxon>
        <taxon>Kribbellaceae</taxon>
        <taxon>Kribbella</taxon>
    </lineage>
</organism>
<evidence type="ECO:0000259" key="1">
    <source>
        <dbReference type="Pfam" id="PF17775"/>
    </source>
</evidence>
<feature type="domain" description="YchJ-like middle NTF2-like" evidence="1">
    <location>
        <begin position="1"/>
        <end position="89"/>
    </location>
</feature>
<dbReference type="InterPro" id="IPR048469">
    <property type="entry name" value="YchJ-like_M"/>
</dbReference>
<evidence type="ECO:0000313" key="2">
    <source>
        <dbReference type="EMBL" id="TCO12290.1"/>
    </source>
</evidence>
<proteinExistence type="predicted"/>
<keyword evidence="3" id="KW-1185">Reference proteome</keyword>
<sequence length="96" mass="11176">MRSRYSAFAVRDARYLLRTWSAETRPPALRFDDNIEWTGLDILRTTGGSAFHTEGTVEFRAHFTLDGRPDDQHENSRFTREDGQWVYVEPLPEQTG</sequence>
<reference evidence="2 3" key="1">
    <citation type="journal article" date="2015" name="Stand. Genomic Sci.">
        <title>Genomic Encyclopedia of Bacterial and Archaeal Type Strains, Phase III: the genomes of soil and plant-associated and newly described type strains.</title>
        <authorList>
            <person name="Whitman W.B."/>
            <person name="Woyke T."/>
            <person name="Klenk H.P."/>
            <person name="Zhou Y."/>
            <person name="Lilburn T.G."/>
            <person name="Beck B.J."/>
            <person name="De Vos P."/>
            <person name="Vandamme P."/>
            <person name="Eisen J.A."/>
            <person name="Garrity G."/>
            <person name="Hugenholtz P."/>
            <person name="Kyrpides N.C."/>
        </authorList>
    </citation>
    <scope>NUCLEOTIDE SEQUENCE [LARGE SCALE GENOMIC DNA]</scope>
    <source>
        <strain evidence="2 3">VKM Ac-2538</strain>
    </source>
</reference>
<evidence type="ECO:0000313" key="3">
    <source>
        <dbReference type="Proteomes" id="UP000295818"/>
    </source>
</evidence>
<dbReference type="EMBL" id="SLWM01000026">
    <property type="protein sequence ID" value="TCO12290.1"/>
    <property type="molecule type" value="Genomic_DNA"/>
</dbReference>
<gene>
    <name evidence="2" type="ORF">EV644_12633</name>
</gene>
<dbReference type="Pfam" id="PF17775">
    <property type="entry name" value="YchJ_M-like"/>
    <property type="match status" value="1"/>
</dbReference>
<dbReference type="SUPFAM" id="SSF54427">
    <property type="entry name" value="NTF2-like"/>
    <property type="match status" value="1"/>
</dbReference>
<dbReference type="Gene3D" id="3.10.450.50">
    <property type="match status" value="1"/>
</dbReference>
<dbReference type="InterPro" id="IPR032710">
    <property type="entry name" value="NTF2-like_dom_sf"/>
</dbReference>